<dbReference type="Proteomes" id="UP000245168">
    <property type="component" value="Unassembled WGS sequence"/>
</dbReference>
<keyword evidence="2" id="KW-1185">Reference proteome</keyword>
<gene>
    <name evidence="1" type="ORF">DDZ18_11705</name>
</gene>
<evidence type="ECO:0000313" key="2">
    <source>
        <dbReference type="Proteomes" id="UP000245168"/>
    </source>
</evidence>
<accession>A0A2U2BS95</accession>
<proteinExistence type="predicted"/>
<dbReference type="RefSeq" id="WP_109253571.1">
    <property type="nucleotide sequence ID" value="NZ_QEXV01000005.1"/>
</dbReference>
<reference evidence="2" key="1">
    <citation type="submission" date="2018-05" db="EMBL/GenBank/DDBJ databases">
        <authorList>
            <person name="Liu B.-T."/>
        </authorList>
    </citation>
    <scope>NUCLEOTIDE SEQUENCE [LARGE SCALE GENOMIC DNA]</scope>
    <source>
        <strain evidence="2">WD6-1</strain>
    </source>
</reference>
<evidence type="ECO:0000313" key="1">
    <source>
        <dbReference type="EMBL" id="PWE16848.1"/>
    </source>
</evidence>
<protein>
    <submittedName>
        <fullName evidence="1">Uncharacterized protein</fullName>
    </submittedName>
</protein>
<dbReference type="AlphaFoldDB" id="A0A2U2BS95"/>
<sequence length="76" mass="8440">MTAAPASRITPDDIRHIAWTLVDRHGARALGYADLAVEELEEQGERFRADAWKALRSEIADALDGRIERGAAIRLN</sequence>
<organism evidence="1 2">
    <name type="scientific">Marinicauda salina</name>
    <dbReference type="NCBI Taxonomy" id="2135793"/>
    <lineage>
        <taxon>Bacteria</taxon>
        <taxon>Pseudomonadati</taxon>
        <taxon>Pseudomonadota</taxon>
        <taxon>Alphaproteobacteria</taxon>
        <taxon>Maricaulales</taxon>
        <taxon>Maricaulaceae</taxon>
        <taxon>Marinicauda</taxon>
    </lineage>
</organism>
<dbReference type="OrthoDB" id="7631803at2"/>
<name>A0A2U2BS95_9PROT</name>
<dbReference type="EMBL" id="QEXV01000005">
    <property type="protein sequence ID" value="PWE16848.1"/>
    <property type="molecule type" value="Genomic_DNA"/>
</dbReference>
<comment type="caution">
    <text evidence="1">The sequence shown here is derived from an EMBL/GenBank/DDBJ whole genome shotgun (WGS) entry which is preliminary data.</text>
</comment>